<accession>A0A1G6GWZ2</accession>
<keyword evidence="1" id="KW-0472">Membrane</keyword>
<evidence type="ECO:0000256" key="1">
    <source>
        <dbReference type="SAM" id="Phobius"/>
    </source>
</evidence>
<reference evidence="2 3" key="1">
    <citation type="submission" date="2016-09" db="EMBL/GenBank/DDBJ databases">
        <authorList>
            <person name="Capua I."/>
            <person name="De Benedictis P."/>
            <person name="Joannis T."/>
            <person name="Lombin L.H."/>
            <person name="Cattoli G."/>
        </authorList>
    </citation>
    <scope>NUCLEOTIDE SEQUENCE [LARGE SCALE GENOMIC DNA]</scope>
    <source>
        <strain evidence="2 3">NIO-1002</strain>
    </source>
</reference>
<sequence length="40" mass="4197">MTQDEREGSPAVLLVILVVVVLFVIVVVTSGVLATVFDPA</sequence>
<proteinExistence type="predicted"/>
<evidence type="ECO:0000313" key="2">
    <source>
        <dbReference type="EMBL" id="SDB86408.1"/>
    </source>
</evidence>
<keyword evidence="1" id="KW-1133">Transmembrane helix</keyword>
<feature type="transmembrane region" description="Helical" evidence="1">
    <location>
        <begin position="12"/>
        <end position="37"/>
    </location>
</feature>
<organism evidence="2 3">
    <name type="scientific">Microbacterium enclense</name>
    <dbReference type="NCBI Taxonomy" id="993073"/>
    <lineage>
        <taxon>Bacteria</taxon>
        <taxon>Bacillati</taxon>
        <taxon>Actinomycetota</taxon>
        <taxon>Actinomycetes</taxon>
        <taxon>Micrococcales</taxon>
        <taxon>Microbacteriaceae</taxon>
        <taxon>Microbacterium</taxon>
    </lineage>
</organism>
<dbReference type="AlphaFoldDB" id="A0A1G6GWZ2"/>
<dbReference type="Proteomes" id="UP000183203">
    <property type="component" value="Unassembled WGS sequence"/>
</dbReference>
<name>A0A1G6GWZ2_9MICO</name>
<gene>
    <name evidence="2" type="ORF">SAMN05216418_0775</name>
</gene>
<protein>
    <submittedName>
        <fullName evidence="2">Uncharacterized protein</fullName>
    </submittedName>
</protein>
<dbReference type="RefSeq" id="WP_267127749.1">
    <property type="nucleotide sequence ID" value="NZ_FMYG01000001.1"/>
</dbReference>
<keyword evidence="1" id="KW-0812">Transmembrane</keyword>
<evidence type="ECO:0000313" key="3">
    <source>
        <dbReference type="Proteomes" id="UP000183203"/>
    </source>
</evidence>
<dbReference type="EMBL" id="FMYG01000001">
    <property type="protein sequence ID" value="SDB86408.1"/>
    <property type="molecule type" value="Genomic_DNA"/>
</dbReference>